<dbReference type="InterPro" id="IPR010756">
    <property type="entry name" value="Tls1-like"/>
</dbReference>
<evidence type="ECO:0000256" key="1">
    <source>
        <dbReference type="ARBA" id="ARBA00004123"/>
    </source>
</evidence>
<dbReference type="Proteomes" id="UP001166674">
    <property type="component" value="Unassembled WGS sequence"/>
</dbReference>
<dbReference type="Pfam" id="PF07052">
    <property type="entry name" value="Hep_59"/>
    <property type="match status" value="1"/>
</dbReference>
<organism evidence="4 5">
    <name type="scientific">Sciurus carolinensis</name>
    <name type="common">Eastern gray squirrel</name>
    <dbReference type="NCBI Taxonomy" id="30640"/>
    <lineage>
        <taxon>Eukaryota</taxon>
        <taxon>Metazoa</taxon>
        <taxon>Chordata</taxon>
        <taxon>Craniata</taxon>
        <taxon>Vertebrata</taxon>
        <taxon>Euteleostomi</taxon>
        <taxon>Mammalia</taxon>
        <taxon>Eutheria</taxon>
        <taxon>Euarchontoglires</taxon>
        <taxon>Glires</taxon>
        <taxon>Rodentia</taxon>
        <taxon>Sciuromorpha</taxon>
        <taxon>Sciuridae</taxon>
        <taxon>Sciurinae</taxon>
        <taxon>Sciurini</taxon>
        <taxon>Sciurus</taxon>
    </lineage>
</organism>
<gene>
    <name evidence="4" type="ORF">SUZIE_104540</name>
</gene>
<evidence type="ECO:0000313" key="5">
    <source>
        <dbReference type="Proteomes" id="UP001166674"/>
    </source>
</evidence>
<dbReference type="GO" id="GO:0005681">
    <property type="term" value="C:spliceosomal complex"/>
    <property type="evidence" value="ECO:0007669"/>
    <property type="project" value="TreeGrafter"/>
</dbReference>
<name>A0AA41SLD5_SCICA</name>
<comment type="subcellular location">
    <subcellularLocation>
        <location evidence="1">Nucleus</location>
    </subcellularLocation>
</comment>
<evidence type="ECO:0000256" key="2">
    <source>
        <dbReference type="ARBA" id="ARBA00007643"/>
    </source>
</evidence>
<comment type="similarity">
    <text evidence="2">Belongs to the TLS1 family.</text>
</comment>
<sequence length="150" mass="17013">MVDMKKLKERGKDKIKKEKNLNLGTLFSAETNQKDEDADMIKYIEAELKKRKGIVAHEQKKVKPKNAENCLCKLLENIPISSAKKTEEILSNQMLSGIPEVDVGTDAKIKNIISMEDVKAHLLAEHQNKKKDSETSFLPTNMTVTYVQQN</sequence>
<evidence type="ECO:0000256" key="3">
    <source>
        <dbReference type="ARBA" id="ARBA00023242"/>
    </source>
</evidence>
<comment type="caution">
    <text evidence="4">The sequence shown here is derived from an EMBL/GenBank/DDBJ whole genome shotgun (WGS) entry which is preliminary data.</text>
</comment>
<dbReference type="PANTHER" id="PTHR13486:SF2">
    <property type="entry name" value="SPLICING FACTOR C9ORF78"/>
    <property type="match status" value="1"/>
</dbReference>
<accession>A0AA41SLD5</accession>
<reference evidence="4" key="1">
    <citation type="submission" date="2020-03" db="EMBL/GenBank/DDBJ databases">
        <title>Studies in the Genomics of Life Span.</title>
        <authorList>
            <person name="Glass D."/>
        </authorList>
    </citation>
    <scope>NUCLEOTIDE SEQUENCE</scope>
    <source>
        <strain evidence="4">SUZIE</strain>
        <tissue evidence="4">Muscle</tissue>
    </source>
</reference>
<proteinExistence type="inferred from homology"/>
<dbReference type="EMBL" id="JAATJV010140176">
    <property type="protein sequence ID" value="MBZ3869758.1"/>
    <property type="molecule type" value="Genomic_DNA"/>
</dbReference>
<dbReference type="AlphaFoldDB" id="A0AA41SLD5"/>
<keyword evidence="5" id="KW-1185">Reference proteome</keyword>
<dbReference type="PANTHER" id="PTHR13486">
    <property type="entry name" value="TELOMERE LENGTH AND SILENCING PROTEIN 1 TLS1 FAMILY MEMBER"/>
    <property type="match status" value="1"/>
</dbReference>
<dbReference type="GO" id="GO:0000398">
    <property type="term" value="P:mRNA splicing, via spliceosome"/>
    <property type="evidence" value="ECO:0007669"/>
    <property type="project" value="TreeGrafter"/>
</dbReference>
<keyword evidence="3" id="KW-0539">Nucleus</keyword>
<evidence type="ECO:0000313" key="4">
    <source>
        <dbReference type="EMBL" id="MBZ3869758.1"/>
    </source>
</evidence>
<protein>
    <submittedName>
        <fullName evidence="4">Uncharacterized protein</fullName>
    </submittedName>
</protein>